<dbReference type="InterPro" id="IPR045851">
    <property type="entry name" value="AMP-bd_C_sf"/>
</dbReference>
<evidence type="ECO:0000256" key="5">
    <source>
        <dbReference type="SAM" id="Phobius"/>
    </source>
</evidence>
<dbReference type="Gene3D" id="3.30.300.30">
    <property type="match status" value="1"/>
</dbReference>
<evidence type="ECO:0000256" key="1">
    <source>
        <dbReference type="ARBA" id="ARBA00004924"/>
    </source>
</evidence>
<dbReference type="FunFam" id="3.30.300.30:FF:000007">
    <property type="entry name" value="4-coumarate--CoA ligase 2"/>
    <property type="match status" value="1"/>
</dbReference>
<dbReference type="InterPro" id="IPR042099">
    <property type="entry name" value="ANL_N_sf"/>
</dbReference>
<dbReference type="PANTHER" id="PTHR24096">
    <property type="entry name" value="LONG-CHAIN-FATTY-ACID--COA LIGASE"/>
    <property type="match status" value="1"/>
</dbReference>
<comment type="similarity">
    <text evidence="2">Belongs to the ATP-dependent AMP-binding enzyme family.</text>
</comment>
<keyword evidence="5" id="KW-0472">Membrane</keyword>
<evidence type="ECO:0000256" key="3">
    <source>
        <dbReference type="ARBA" id="ARBA00022741"/>
    </source>
</evidence>
<keyword evidence="9" id="KW-1185">Reference proteome</keyword>
<keyword evidence="5" id="KW-1133">Transmembrane helix</keyword>
<dbReference type="PROSITE" id="PS00455">
    <property type="entry name" value="AMP_BINDING"/>
    <property type="match status" value="1"/>
</dbReference>
<dbReference type="Proteomes" id="UP000326198">
    <property type="component" value="Unassembled WGS sequence"/>
</dbReference>
<dbReference type="PANTHER" id="PTHR24096:SF424">
    <property type="entry name" value="ACETYL-COA SYNTHETASE-LIKE PROTEIN-RELATED"/>
    <property type="match status" value="1"/>
</dbReference>
<reference evidence="8 9" key="1">
    <citation type="submission" date="2019-04" db="EMBL/GenBank/DDBJ databases">
        <title>Friends and foes A comparative genomics studyof 23 Aspergillus species from section Flavi.</title>
        <authorList>
            <consortium name="DOE Joint Genome Institute"/>
            <person name="Kjaerbolling I."/>
            <person name="Vesth T."/>
            <person name="Frisvad J.C."/>
            <person name="Nybo J.L."/>
            <person name="Theobald S."/>
            <person name="Kildgaard S."/>
            <person name="Isbrandt T."/>
            <person name="Kuo A."/>
            <person name="Sato A."/>
            <person name="Lyhne E.K."/>
            <person name="Kogle M.E."/>
            <person name="Wiebenga A."/>
            <person name="Kun R.S."/>
            <person name="Lubbers R.J."/>
            <person name="Makela M.R."/>
            <person name="Barry K."/>
            <person name="Chovatia M."/>
            <person name="Clum A."/>
            <person name="Daum C."/>
            <person name="Haridas S."/>
            <person name="He G."/>
            <person name="LaButti K."/>
            <person name="Lipzen A."/>
            <person name="Mondo S."/>
            <person name="Riley R."/>
            <person name="Salamov A."/>
            <person name="Simmons B.A."/>
            <person name="Magnuson J.K."/>
            <person name="Henrissat B."/>
            <person name="Mortensen U.H."/>
            <person name="Larsen T.O."/>
            <person name="Devries R.P."/>
            <person name="Grigoriev I.V."/>
            <person name="Machida M."/>
            <person name="Baker S.E."/>
            <person name="Andersen M.R."/>
        </authorList>
    </citation>
    <scope>NUCLEOTIDE SEQUENCE [LARGE SCALE GENOMIC DNA]</scope>
    <source>
        <strain evidence="8 9">IBT 29228</strain>
    </source>
</reference>
<gene>
    <name evidence="8" type="ORF">BDV26DRAFT_277997</name>
</gene>
<sequence>MPIKSRWELDVPNAHLATLVFTSATHPLSQSHRCFISATKPDTHFLTTHDFRLWSQRLACGLRNSGVKTGDRILFFSGNDLLFPVVYMGIVMAGAIFTAANPASTARELAVQLKDSGAKYLICAETAIATGLQAARITELDSEMVFVFNSAVFDTECSLTCGGHRTDFRNLQCRYWGELLAPVEEGRRFVWDELPSAELANRTLALNYSSGTTGPPKGVEISHKNIIANMLQFNHMFYLNPGYKERLKRSRWLCALPLYHAMAQNMFIGIALLRGVPVYVMEKYDFHRFLQAIERFRVTDLILVPPIVVRMAKDPATRKHDLSSVETIFCGSAPLGREVCEEVEALWPDRRVNIKQGWGMTESTSIVMAWHPLEWSDSACVGELVPNCEAKVIAEDGITALGRNQRGELWVRGLNIMKGYWNNSKATKETLTEDGWLRTGDIAYVDDHSKWFIVDRKKELIKVKGNQVAPAELEALLLEHPAISDAAVIGIPYNADERPRAYVVIKPGMTATSQEVTMFIDSRVSRTKRLTGGIAFLEAIPKNPSGKILRNVLRKAAIEETDRMATSKL</sequence>
<dbReference type="GO" id="GO:0016405">
    <property type="term" value="F:CoA-ligase activity"/>
    <property type="evidence" value="ECO:0007669"/>
    <property type="project" value="TreeGrafter"/>
</dbReference>
<evidence type="ECO:0000313" key="9">
    <source>
        <dbReference type="Proteomes" id="UP000326198"/>
    </source>
</evidence>
<dbReference type="GO" id="GO:0005524">
    <property type="term" value="F:ATP binding"/>
    <property type="evidence" value="ECO:0007669"/>
    <property type="project" value="UniProtKB-KW"/>
</dbReference>
<dbReference type="AlphaFoldDB" id="A0A5N7BKV8"/>
<accession>A0A5N7BKV8</accession>
<evidence type="ECO:0000313" key="8">
    <source>
        <dbReference type="EMBL" id="KAE8382419.1"/>
    </source>
</evidence>
<feature type="domain" description="AMP-binding enzyme C-terminal" evidence="7">
    <location>
        <begin position="472"/>
        <end position="547"/>
    </location>
</feature>
<dbReference type="SUPFAM" id="SSF56801">
    <property type="entry name" value="Acetyl-CoA synthetase-like"/>
    <property type="match status" value="1"/>
</dbReference>
<proteinExistence type="inferred from homology"/>
<keyword evidence="3" id="KW-0547">Nucleotide-binding</keyword>
<dbReference type="CDD" id="cd05911">
    <property type="entry name" value="Firefly_Luc_like"/>
    <property type="match status" value="1"/>
</dbReference>
<dbReference type="Pfam" id="PF13193">
    <property type="entry name" value="AMP-binding_C"/>
    <property type="match status" value="1"/>
</dbReference>
<evidence type="ECO:0008006" key="10">
    <source>
        <dbReference type="Google" id="ProtNLM"/>
    </source>
</evidence>
<keyword evidence="5" id="KW-0812">Transmembrane</keyword>
<evidence type="ECO:0000256" key="4">
    <source>
        <dbReference type="ARBA" id="ARBA00022840"/>
    </source>
</evidence>
<protein>
    <recommendedName>
        <fullName evidence="10">4-coumarate-CoA ligase</fullName>
    </recommendedName>
</protein>
<dbReference type="Gene3D" id="3.40.50.12780">
    <property type="entry name" value="N-terminal domain of ligase-like"/>
    <property type="match status" value="1"/>
</dbReference>
<dbReference type="InterPro" id="IPR000873">
    <property type="entry name" value="AMP-dep_synth/lig_dom"/>
</dbReference>
<name>A0A5N7BKV8_9EURO</name>
<feature type="transmembrane region" description="Helical" evidence="5">
    <location>
        <begin position="81"/>
        <end position="100"/>
    </location>
</feature>
<evidence type="ECO:0000256" key="2">
    <source>
        <dbReference type="ARBA" id="ARBA00006432"/>
    </source>
</evidence>
<dbReference type="Pfam" id="PF00501">
    <property type="entry name" value="AMP-binding"/>
    <property type="match status" value="1"/>
</dbReference>
<dbReference type="OrthoDB" id="6509636at2759"/>
<dbReference type="FunFam" id="3.40.50.12780:FF:000003">
    <property type="entry name" value="Long-chain-fatty-acid--CoA ligase FadD"/>
    <property type="match status" value="1"/>
</dbReference>
<dbReference type="EMBL" id="ML736162">
    <property type="protein sequence ID" value="KAE8382419.1"/>
    <property type="molecule type" value="Genomic_DNA"/>
</dbReference>
<evidence type="ECO:0000259" key="6">
    <source>
        <dbReference type="Pfam" id="PF00501"/>
    </source>
</evidence>
<organism evidence="8 9">
    <name type="scientific">Aspergillus bertholletiae</name>
    <dbReference type="NCBI Taxonomy" id="1226010"/>
    <lineage>
        <taxon>Eukaryota</taxon>
        <taxon>Fungi</taxon>
        <taxon>Dikarya</taxon>
        <taxon>Ascomycota</taxon>
        <taxon>Pezizomycotina</taxon>
        <taxon>Eurotiomycetes</taxon>
        <taxon>Eurotiomycetidae</taxon>
        <taxon>Eurotiales</taxon>
        <taxon>Aspergillaceae</taxon>
        <taxon>Aspergillus</taxon>
        <taxon>Aspergillus subgen. Circumdati</taxon>
    </lineage>
</organism>
<dbReference type="InterPro" id="IPR025110">
    <property type="entry name" value="AMP-bd_C"/>
</dbReference>
<keyword evidence="4" id="KW-0067">ATP-binding</keyword>
<comment type="pathway">
    <text evidence="1">Siderophore biosynthesis.</text>
</comment>
<feature type="domain" description="AMP-dependent synthetase/ligase" evidence="6">
    <location>
        <begin position="42"/>
        <end position="421"/>
    </location>
</feature>
<evidence type="ECO:0000259" key="7">
    <source>
        <dbReference type="Pfam" id="PF13193"/>
    </source>
</evidence>
<dbReference type="InterPro" id="IPR020845">
    <property type="entry name" value="AMP-binding_CS"/>
</dbReference>